<organism evidence="9 10">
    <name type="scientific">Megasphaera lornae</name>
    <dbReference type="NCBI Taxonomy" id="1000568"/>
    <lineage>
        <taxon>Bacteria</taxon>
        <taxon>Bacillati</taxon>
        <taxon>Bacillota</taxon>
        <taxon>Negativicutes</taxon>
        <taxon>Veillonellales</taxon>
        <taxon>Veillonellaceae</taxon>
        <taxon>Megasphaera</taxon>
    </lineage>
</organism>
<dbReference type="PANTHER" id="PTHR30008:SF0">
    <property type="entry name" value="EXODEOXYRIBONUCLEASE 7 LARGE SUBUNIT"/>
    <property type="match status" value="1"/>
</dbReference>
<evidence type="ECO:0000256" key="1">
    <source>
        <dbReference type="ARBA" id="ARBA00022490"/>
    </source>
</evidence>
<dbReference type="InterPro" id="IPR020579">
    <property type="entry name" value="Exonuc_VII_lsu_C"/>
</dbReference>
<comment type="subunit">
    <text evidence="5">Heterooligomer composed of large and small subunits.</text>
</comment>
<dbReference type="Pfam" id="PF02601">
    <property type="entry name" value="Exonuc_VII_L"/>
    <property type="match status" value="1"/>
</dbReference>
<dbReference type="EMBL" id="AFIJ01000020">
    <property type="protein sequence ID" value="EGL40948.1"/>
    <property type="molecule type" value="Genomic_DNA"/>
</dbReference>
<gene>
    <name evidence="5 9" type="primary">xseA</name>
    <name evidence="9" type="ORF">HMPREF1039_1055</name>
</gene>
<comment type="function">
    <text evidence="5">Bidirectionally degrades single-stranded DNA into large acid-insoluble oligonucleotides, which are then degraded further into small acid-soluble oligonucleotides.</text>
</comment>
<comment type="caution">
    <text evidence="9">The sequence shown here is derived from an EMBL/GenBank/DDBJ whole genome shotgun (WGS) entry which is preliminary data.</text>
</comment>
<sequence length="401" mass="44541">MESISVTDVVKRLKQKVEGDNQLQHIVMEGNIIGLKRASTGHYYMNLHDAYSSIHAVFFRGRAGQAMAHVREGDKVIVVGSLNVYEKGGSVSFLIERLYSQGMGSLQVQLAEQKKRLAAAGYFDAAHKQPLPRFPWHIGVLTSHTGAVLHDIRKIASERNPYITVHLYPIPVQGESAVPEIAAALRKAGANRTLDVLILARGGGSMEDLWCFNHSEVVRAIYEAAVPVITAIGHETDTTLADYAADVRAATPTHAAELAFPSFADLQLLLTQLTETAIQRMQERQERYRHSLRQAIAAIRPDRYREYLTLRRQQAISRIALAQRQWHVCQMRKRGDLQTLAARLAGLNPENLGRRGYGQVFKDGQPIASVQSVQTGETLQIQVLDGIVETVVKGVKPYGKR</sequence>
<dbReference type="InterPro" id="IPR003753">
    <property type="entry name" value="Exonuc_VII_L"/>
</dbReference>
<comment type="similarity">
    <text evidence="5 6">Belongs to the XseA family.</text>
</comment>
<reference evidence="9 10" key="1">
    <citation type="submission" date="2011-04" db="EMBL/GenBank/DDBJ databases">
        <authorList>
            <person name="Harkins D.M."/>
            <person name="Madupu R."/>
            <person name="Durkin A.S."/>
            <person name="Torralba M."/>
            <person name="Methe B."/>
            <person name="Sutton G.G."/>
            <person name="Nelson K.E."/>
        </authorList>
    </citation>
    <scope>NUCLEOTIDE SEQUENCE [LARGE SCALE GENOMIC DNA]</scope>
    <source>
        <strain evidence="9 10">UPII 199-6</strain>
    </source>
</reference>
<dbReference type="EC" id="3.1.11.6" evidence="5"/>
<dbReference type="GO" id="GO:0008855">
    <property type="term" value="F:exodeoxyribonuclease VII activity"/>
    <property type="evidence" value="ECO:0007669"/>
    <property type="project" value="UniProtKB-EC"/>
</dbReference>
<dbReference type="InterPro" id="IPR025824">
    <property type="entry name" value="OB-fold_nuc-bd_dom"/>
</dbReference>
<comment type="catalytic activity">
    <reaction evidence="5 6">
        <text>Exonucleolytic cleavage in either 5'- to 3'- or 3'- to 5'-direction to yield nucleoside 5'-phosphates.</text>
        <dbReference type="EC" id="3.1.11.6"/>
    </reaction>
</comment>
<feature type="domain" description="OB-fold nucleic acid binding" evidence="8">
    <location>
        <begin position="4"/>
        <end position="98"/>
    </location>
</feature>
<dbReference type="RefSeq" id="WP_007390979.1">
    <property type="nucleotide sequence ID" value="NZ_AFIJ01000020.1"/>
</dbReference>
<dbReference type="HAMAP" id="MF_00378">
    <property type="entry name" value="Exonuc_7_L"/>
    <property type="match status" value="1"/>
</dbReference>
<dbReference type="NCBIfam" id="TIGR00237">
    <property type="entry name" value="xseA"/>
    <property type="match status" value="1"/>
</dbReference>
<keyword evidence="1 5" id="KW-0963">Cytoplasm</keyword>
<proteinExistence type="inferred from homology"/>
<dbReference type="CDD" id="cd04489">
    <property type="entry name" value="ExoVII_LU_OBF"/>
    <property type="match status" value="1"/>
</dbReference>
<accession>A0ABP2L4K6</accession>
<evidence type="ECO:0000259" key="8">
    <source>
        <dbReference type="Pfam" id="PF13742"/>
    </source>
</evidence>
<comment type="subcellular location">
    <subcellularLocation>
        <location evidence="5 6">Cytoplasm</location>
    </subcellularLocation>
</comment>
<evidence type="ECO:0000256" key="2">
    <source>
        <dbReference type="ARBA" id="ARBA00022722"/>
    </source>
</evidence>
<dbReference type="Proteomes" id="UP000004018">
    <property type="component" value="Unassembled WGS sequence"/>
</dbReference>
<keyword evidence="3 5" id="KW-0378">Hydrolase</keyword>
<dbReference type="PANTHER" id="PTHR30008">
    <property type="entry name" value="EXODEOXYRIBONUCLEASE 7 LARGE SUBUNIT"/>
    <property type="match status" value="1"/>
</dbReference>
<evidence type="ECO:0000313" key="9">
    <source>
        <dbReference type="EMBL" id="EGL40948.1"/>
    </source>
</evidence>
<feature type="domain" description="Exonuclease VII large subunit C-terminal" evidence="7">
    <location>
        <begin position="122"/>
        <end position="315"/>
    </location>
</feature>
<keyword evidence="2 5" id="KW-0540">Nuclease</keyword>
<keyword evidence="10" id="KW-1185">Reference proteome</keyword>
<evidence type="ECO:0000313" key="10">
    <source>
        <dbReference type="Proteomes" id="UP000004018"/>
    </source>
</evidence>
<evidence type="ECO:0000256" key="4">
    <source>
        <dbReference type="ARBA" id="ARBA00022839"/>
    </source>
</evidence>
<dbReference type="Pfam" id="PF13742">
    <property type="entry name" value="tRNA_anti_2"/>
    <property type="match status" value="1"/>
</dbReference>
<keyword evidence="4 5" id="KW-0269">Exonuclease</keyword>
<evidence type="ECO:0000256" key="3">
    <source>
        <dbReference type="ARBA" id="ARBA00022801"/>
    </source>
</evidence>
<protein>
    <recommendedName>
        <fullName evidence="5">Exodeoxyribonuclease 7 large subunit</fullName>
        <ecNumber evidence="5">3.1.11.6</ecNumber>
    </recommendedName>
    <alternativeName>
        <fullName evidence="5">Exodeoxyribonuclease VII large subunit</fullName>
        <shortName evidence="5">Exonuclease VII large subunit</shortName>
    </alternativeName>
</protein>
<evidence type="ECO:0000256" key="5">
    <source>
        <dbReference type="HAMAP-Rule" id="MF_00378"/>
    </source>
</evidence>
<evidence type="ECO:0000256" key="6">
    <source>
        <dbReference type="RuleBase" id="RU004355"/>
    </source>
</evidence>
<evidence type="ECO:0000259" key="7">
    <source>
        <dbReference type="Pfam" id="PF02601"/>
    </source>
</evidence>
<name>A0ABP2L4K6_9FIRM</name>